<proteinExistence type="predicted"/>
<keyword evidence="1" id="KW-0812">Transmembrane</keyword>
<gene>
    <name evidence="2" type="ORF">CMMCAS07_06035</name>
</gene>
<accession>A0A251XLY5</accession>
<evidence type="ECO:0000313" key="2">
    <source>
        <dbReference type="EMBL" id="OUE04485.1"/>
    </source>
</evidence>
<feature type="transmembrane region" description="Helical" evidence="1">
    <location>
        <begin position="225"/>
        <end position="246"/>
    </location>
</feature>
<organism evidence="2 3">
    <name type="scientific">Clavibacter michiganensis subsp. michiganensis</name>
    <dbReference type="NCBI Taxonomy" id="33013"/>
    <lineage>
        <taxon>Bacteria</taxon>
        <taxon>Bacillati</taxon>
        <taxon>Actinomycetota</taxon>
        <taxon>Actinomycetes</taxon>
        <taxon>Micrococcales</taxon>
        <taxon>Microbacteriaceae</taxon>
        <taxon>Clavibacter</taxon>
    </lineage>
</organism>
<keyword evidence="3" id="KW-1185">Reference proteome</keyword>
<feature type="transmembrane region" description="Helical" evidence="1">
    <location>
        <begin position="266"/>
        <end position="284"/>
    </location>
</feature>
<sequence length="323" mass="35365">MRTYCKLERRIQPPVSLSASEVTASNLRDVRFSLTNSSWLPSDPLTLDNIRDILNLARASEKALRAVSPDERVEKLQEAVQLHPWQVSLANNVLDLLLQIRHGNLQLADLVPDQLLPVNDAHTGCWGLIIVDRSAVHVRIRSSDVSALRAATEGLLAALRINQWTQSTAGTDGPASTHRHMFHIDEAHEHVIQSNRADGQEAIGHVHVLSRLGLVAYSASRGPALALWIVTAALAVISAALAAGHFGGTDPGWLSNWTHTTLDRVFTGALGAALVASVTARNYCRMRVVREPDASSYAGRERRARVPASKAMLHEVPDLMRMR</sequence>
<keyword evidence="1" id="KW-0472">Membrane</keyword>
<reference evidence="2 3" key="1">
    <citation type="submission" date="2016-08" db="EMBL/GenBank/DDBJ databases">
        <title>Genome sequence of Clavibacter michiganensis subsp. michiganensis strain CASJ007.</title>
        <authorList>
            <person name="Thapa S.P."/>
            <person name="Coaker G."/>
        </authorList>
    </citation>
    <scope>NUCLEOTIDE SEQUENCE [LARGE SCALE GENOMIC DNA]</scope>
    <source>
        <strain evidence="2">CASJ007</strain>
    </source>
</reference>
<keyword evidence="1" id="KW-1133">Transmembrane helix</keyword>
<comment type="caution">
    <text evidence="2">The sequence shown here is derived from an EMBL/GenBank/DDBJ whole genome shotgun (WGS) entry which is preliminary data.</text>
</comment>
<name>A0A251XLY5_CLAMM</name>
<evidence type="ECO:0000256" key="1">
    <source>
        <dbReference type="SAM" id="Phobius"/>
    </source>
</evidence>
<dbReference type="Proteomes" id="UP000195062">
    <property type="component" value="Unassembled WGS sequence"/>
</dbReference>
<protein>
    <submittedName>
        <fullName evidence="2">Uncharacterized protein</fullName>
    </submittedName>
</protein>
<dbReference type="AlphaFoldDB" id="A0A251XLY5"/>
<evidence type="ECO:0000313" key="3">
    <source>
        <dbReference type="Proteomes" id="UP000195062"/>
    </source>
</evidence>
<dbReference type="EMBL" id="MDHH01000001">
    <property type="protein sequence ID" value="OUE04485.1"/>
    <property type="molecule type" value="Genomic_DNA"/>
</dbReference>